<keyword evidence="1" id="KW-0433">Leucine-rich repeat</keyword>
<dbReference type="InterPro" id="IPR050715">
    <property type="entry name" value="LRR-SigEffector_domain"/>
</dbReference>
<reference evidence="3 4" key="1">
    <citation type="journal article" date="2018" name="Front. Plant Sci.">
        <title>Red Clover (Trifolium pratense) and Zigzag Clover (T. medium) - A Picture of Genomic Similarities and Differences.</title>
        <authorList>
            <person name="Dluhosova J."/>
            <person name="Istvanek J."/>
            <person name="Nedelnik J."/>
            <person name="Repkova J."/>
        </authorList>
    </citation>
    <scope>NUCLEOTIDE SEQUENCE [LARGE SCALE GENOMIC DNA]</scope>
    <source>
        <strain evidence="4">cv. 10/8</strain>
        <tissue evidence="3">Leaf</tissue>
    </source>
</reference>
<evidence type="ECO:0000313" key="4">
    <source>
        <dbReference type="Proteomes" id="UP000265520"/>
    </source>
</evidence>
<evidence type="ECO:0000256" key="1">
    <source>
        <dbReference type="ARBA" id="ARBA00022614"/>
    </source>
</evidence>
<name>A0A392MC00_9FABA</name>
<proteinExistence type="predicted"/>
<keyword evidence="4" id="KW-1185">Reference proteome</keyword>
<evidence type="ECO:0000256" key="2">
    <source>
        <dbReference type="ARBA" id="ARBA00022737"/>
    </source>
</evidence>
<dbReference type="SMART" id="SM00369">
    <property type="entry name" value="LRR_TYP"/>
    <property type="match status" value="2"/>
</dbReference>
<accession>A0A392MC00</accession>
<dbReference type="Gene3D" id="3.80.10.10">
    <property type="entry name" value="Ribonuclease Inhibitor"/>
    <property type="match status" value="3"/>
</dbReference>
<dbReference type="PANTHER" id="PTHR45752">
    <property type="entry name" value="LEUCINE-RICH REPEAT-CONTAINING"/>
    <property type="match status" value="1"/>
</dbReference>
<dbReference type="InterPro" id="IPR001611">
    <property type="entry name" value="Leu-rich_rpt"/>
</dbReference>
<dbReference type="Proteomes" id="UP000265520">
    <property type="component" value="Unassembled WGS sequence"/>
</dbReference>
<dbReference type="EMBL" id="LXQA010005745">
    <property type="protein sequence ID" value="MCH83784.1"/>
    <property type="molecule type" value="Genomic_DNA"/>
</dbReference>
<dbReference type="SUPFAM" id="SSF52058">
    <property type="entry name" value="L domain-like"/>
    <property type="match status" value="1"/>
</dbReference>
<evidence type="ECO:0000313" key="3">
    <source>
        <dbReference type="EMBL" id="MCH83784.1"/>
    </source>
</evidence>
<keyword evidence="2" id="KW-0677">Repeat</keyword>
<dbReference type="AlphaFoldDB" id="A0A392MC00"/>
<sequence>MDLSNSKNLKMTPCFEGILNLERLDFTGCINLLQVHPSIGLLSELVFLSLQKCSSLVHLDFGSATRLWSLRILRLSGCTKLERAPDLTAALNLEYLDVDRCTRLSSFRGSLIKLRVLSLRDCTNLVRLSESLDKMTSLITLDLCGCLKFKCLPIDSVMESLTFLDLSFCNISVVPDAIGELRGLERLNLQGNNFTVLPSSLSCLHNLSYLNLSHCRRLENLPSIPTNSGPSDSVGRYFKTTSGSRDHRSGLYVFDSLKMDASLSRVRSPVYLQYKWLQRLLKVRTLPTFPSFSIPNICVFGDDTLLEFKCE</sequence>
<protein>
    <submittedName>
        <fullName evidence="3">TMV resistance protein N-like</fullName>
    </submittedName>
</protein>
<dbReference type="InterPro" id="IPR032675">
    <property type="entry name" value="LRR_dom_sf"/>
</dbReference>
<comment type="caution">
    <text evidence="3">The sequence shown here is derived from an EMBL/GenBank/DDBJ whole genome shotgun (WGS) entry which is preliminary data.</text>
</comment>
<gene>
    <name evidence="3" type="ORF">A2U01_0004610</name>
</gene>
<organism evidence="3 4">
    <name type="scientific">Trifolium medium</name>
    <dbReference type="NCBI Taxonomy" id="97028"/>
    <lineage>
        <taxon>Eukaryota</taxon>
        <taxon>Viridiplantae</taxon>
        <taxon>Streptophyta</taxon>
        <taxon>Embryophyta</taxon>
        <taxon>Tracheophyta</taxon>
        <taxon>Spermatophyta</taxon>
        <taxon>Magnoliopsida</taxon>
        <taxon>eudicotyledons</taxon>
        <taxon>Gunneridae</taxon>
        <taxon>Pentapetalae</taxon>
        <taxon>rosids</taxon>
        <taxon>fabids</taxon>
        <taxon>Fabales</taxon>
        <taxon>Fabaceae</taxon>
        <taxon>Papilionoideae</taxon>
        <taxon>50 kb inversion clade</taxon>
        <taxon>NPAAA clade</taxon>
        <taxon>Hologalegina</taxon>
        <taxon>IRL clade</taxon>
        <taxon>Trifolieae</taxon>
        <taxon>Trifolium</taxon>
    </lineage>
</organism>
<dbReference type="Pfam" id="PF13855">
    <property type="entry name" value="LRR_8"/>
    <property type="match status" value="1"/>
</dbReference>
<dbReference type="InterPro" id="IPR003591">
    <property type="entry name" value="Leu-rich_rpt_typical-subtyp"/>
</dbReference>
<dbReference type="PANTHER" id="PTHR45752:SF195">
    <property type="entry name" value="LEUCINE-RICH REPEAT (LRR) FAMILY PROTEIN-RELATED"/>
    <property type="match status" value="1"/>
</dbReference>